<proteinExistence type="predicted"/>
<dbReference type="RefSeq" id="XP_034011935.1">
    <property type="nucleotide sequence ID" value="XM_034156005.1"/>
</dbReference>
<dbReference type="AlphaFoldDB" id="A0A642ULV8"/>
<dbReference type="Proteomes" id="UP000449547">
    <property type="component" value="Unassembled WGS sequence"/>
</dbReference>
<comment type="caution">
    <text evidence="2">The sequence shown here is derived from an EMBL/GenBank/DDBJ whole genome shotgun (WGS) entry which is preliminary data.</text>
</comment>
<evidence type="ECO:0000256" key="1">
    <source>
        <dbReference type="SAM" id="MobiDB-lite"/>
    </source>
</evidence>
<reference evidence="2 3" key="1">
    <citation type="submission" date="2019-07" db="EMBL/GenBank/DDBJ databases">
        <title>Genome assembly of two rare yeast pathogens: Diutina rugosa and Trichomonascus ciferrii.</title>
        <authorList>
            <person name="Mixao V."/>
            <person name="Saus E."/>
            <person name="Hansen A."/>
            <person name="Lass-Flor C."/>
            <person name="Gabaldon T."/>
        </authorList>
    </citation>
    <scope>NUCLEOTIDE SEQUENCE [LARGE SCALE GENOMIC DNA]</scope>
    <source>
        <strain evidence="2 3">CBS 613</strain>
    </source>
</reference>
<feature type="region of interest" description="Disordered" evidence="1">
    <location>
        <begin position="178"/>
        <end position="225"/>
    </location>
</feature>
<sequence length="225" mass="24462">MSRVVHEFPDPDSRVSFDDYQRQAPAHFYRPDDDAILFDHFPDVTVALSPTLNSQSEANRSLQSAMKSNPRSADVFVLNHGITIWFGDMGVEINYTAMGFSGLTESGVLVIQAESVSSPNGASEPVMWNLSGNDVERLYHAIVRCCQLVATETTDDDQESSGSGPGWAVEGDWSFSSGVADDLDATTTMNDGDDAAMSVDVGYASTVGTKRSMREELSTKRSKTQ</sequence>
<evidence type="ECO:0008006" key="4">
    <source>
        <dbReference type="Google" id="ProtNLM"/>
    </source>
</evidence>
<keyword evidence="3" id="KW-1185">Reference proteome</keyword>
<organism evidence="2 3">
    <name type="scientific">Diutina rugosa</name>
    <name type="common">Yeast</name>
    <name type="synonym">Candida rugosa</name>
    <dbReference type="NCBI Taxonomy" id="5481"/>
    <lineage>
        <taxon>Eukaryota</taxon>
        <taxon>Fungi</taxon>
        <taxon>Dikarya</taxon>
        <taxon>Ascomycota</taxon>
        <taxon>Saccharomycotina</taxon>
        <taxon>Pichiomycetes</taxon>
        <taxon>Debaryomycetaceae</taxon>
        <taxon>Diutina</taxon>
    </lineage>
</organism>
<dbReference type="EMBL" id="SWFT01000103">
    <property type="protein sequence ID" value="KAA8901410.1"/>
    <property type="molecule type" value="Genomic_DNA"/>
</dbReference>
<evidence type="ECO:0000313" key="2">
    <source>
        <dbReference type="EMBL" id="KAA8901410.1"/>
    </source>
</evidence>
<name>A0A642ULV8_DIURU</name>
<dbReference type="OrthoDB" id="19714at2759"/>
<accession>A0A642ULV8</accession>
<dbReference type="GeneID" id="54781913"/>
<dbReference type="VEuPathDB" id="FungiDB:DIURU_003262"/>
<evidence type="ECO:0000313" key="3">
    <source>
        <dbReference type="Proteomes" id="UP000449547"/>
    </source>
</evidence>
<gene>
    <name evidence="2" type="ORF">DIURU_003262</name>
</gene>
<protein>
    <recommendedName>
        <fullName evidence="4">Protein LOT5</fullName>
    </recommendedName>
</protein>